<sequence length="116" mass="11991">MTTLVRSTLADGVATLTVDRPQALNALNPALITEVAAALNACAVDERTRAIVLTGAGRAFSAGGDTGWFGEVLAGRRAHAQSEIAHCMETVGNPLNAGDRRPPGARGLCSQRPLRG</sequence>
<organism evidence="3 4">
    <name type="scientific">Variovorax humicola</name>
    <dbReference type="NCBI Taxonomy" id="1769758"/>
    <lineage>
        <taxon>Bacteria</taxon>
        <taxon>Pseudomonadati</taxon>
        <taxon>Pseudomonadota</taxon>
        <taxon>Betaproteobacteria</taxon>
        <taxon>Burkholderiales</taxon>
        <taxon>Comamonadaceae</taxon>
        <taxon>Variovorax</taxon>
    </lineage>
</organism>
<comment type="caution">
    <text evidence="3">The sequence shown here is derived from an EMBL/GenBank/DDBJ whole genome shotgun (WGS) entry which is preliminary data.</text>
</comment>
<proteinExistence type="inferred from homology"/>
<dbReference type="InterPro" id="IPR051683">
    <property type="entry name" value="Enoyl-CoA_Hydratase/Isomerase"/>
</dbReference>
<dbReference type="PANTHER" id="PTHR42964:SF1">
    <property type="entry name" value="POLYKETIDE BIOSYNTHESIS ENOYL-COA HYDRATASE PKSH-RELATED"/>
    <property type="match status" value="1"/>
</dbReference>
<dbReference type="RefSeq" id="WP_340368216.1">
    <property type="nucleotide sequence ID" value="NZ_JBBKZV010000054.1"/>
</dbReference>
<dbReference type="EMBL" id="JBBKZV010000054">
    <property type="protein sequence ID" value="MEJ8827186.1"/>
    <property type="molecule type" value="Genomic_DNA"/>
</dbReference>
<dbReference type="InterPro" id="IPR001753">
    <property type="entry name" value="Enoyl-CoA_hydra/iso"/>
</dbReference>
<gene>
    <name evidence="3" type="ORF">WKW80_35255</name>
</gene>
<comment type="similarity">
    <text evidence="1">Belongs to the enoyl-CoA hydratase/isomerase family.</text>
</comment>
<evidence type="ECO:0000256" key="1">
    <source>
        <dbReference type="ARBA" id="ARBA00005254"/>
    </source>
</evidence>
<dbReference type="CDD" id="cd06558">
    <property type="entry name" value="crotonase-like"/>
    <property type="match status" value="1"/>
</dbReference>
<keyword evidence="4" id="KW-1185">Reference proteome</keyword>
<reference evidence="3 4" key="1">
    <citation type="submission" date="2024-03" db="EMBL/GenBank/DDBJ databases">
        <title>Novel species of the genus Variovorax.</title>
        <authorList>
            <person name="Liu Q."/>
            <person name="Xin Y.-H."/>
        </authorList>
    </citation>
    <scope>NUCLEOTIDE SEQUENCE [LARGE SCALE GENOMIC DNA]</scope>
    <source>
        <strain evidence="3 4">KACC 18501</strain>
    </source>
</reference>
<accession>A0ABU8WAW3</accession>
<dbReference type="SUPFAM" id="SSF52096">
    <property type="entry name" value="ClpP/crotonase"/>
    <property type="match status" value="1"/>
</dbReference>
<dbReference type="Pfam" id="PF00378">
    <property type="entry name" value="ECH_1"/>
    <property type="match status" value="1"/>
</dbReference>
<protein>
    <submittedName>
        <fullName evidence="3">Enoyl-CoA hydratase/isomerase family protein</fullName>
    </submittedName>
</protein>
<dbReference type="InterPro" id="IPR029045">
    <property type="entry name" value="ClpP/crotonase-like_dom_sf"/>
</dbReference>
<evidence type="ECO:0000313" key="3">
    <source>
        <dbReference type="EMBL" id="MEJ8827186.1"/>
    </source>
</evidence>
<feature type="region of interest" description="Disordered" evidence="2">
    <location>
        <begin position="95"/>
        <end position="116"/>
    </location>
</feature>
<dbReference type="Proteomes" id="UP001363010">
    <property type="component" value="Unassembled WGS sequence"/>
</dbReference>
<dbReference type="Gene3D" id="3.90.226.10">
    <property type="entry name" value="2-enoyl-CoA Hydratase, Chain A, domain 1"/>
    <property type="match status" value="1"/>
</dbReference>
<dbReference type="PANTHER" id="PTHR42964">
    <property type="entry name" value="ENOYL-COA HYDRATASE"/>
    <property type="match status" value="1"/>
</dbReference>
<evidence type="ECO:0000313" key="4">
    <source>
        <dbReference type="Proteomes" id="UP001363010"/>
    </source>
</evidence>
<name>A0ABU8WAW3_9BURK</name>
<evidence type="ECO:0000256" key="2">
    <source>
        <dbReference type="SAM" id="MobiDB-lite"/>
    </source>
</evidence>